<protein>
    <submittedName>
        <fullName evidence="1">P-loop containing nucleoside triphosphate hydrolase protein</fullName>
    </submittedName>
</protein>
<comment type="caution">
    <text evidence="1">The sequence shown here is derived from an EMBL/GenBank/DDBJ whole genome shotgun (WGS) entry which is preliminary data.</text>
</comment>
<evidence type="ECO:0000313" key="2">
    <source>
        <dbReference type="Proteomes" id="UP001055072"/>
    </source>
</evidence>
<keyword evidence="1" id="KW-0378">Hydrolase</keyword>
<accession>A0ACB8U2G6</accession>
<proteinExistence type="predicted"/>
<keyword evidence="2" id="KW-1185">Reference proteome</keyword>
<organism evidence="1 2">
    <name type="scientific">Irpex rosettiformis</name>
    <dbReference type="NCBI Taxonomy" id="378272"/>
    <lineage>
        <taxon>Eukaryota</taxon>
        <taxon>Fungi</taxon>
        <taxon>Dikarya</taxon>
        <taxon>Basidiomycota</taxon>
        <taxon>Agaricomycotina</taxon>
        <taxon>Agaricomycetes</taxon>
        <taxon>Polyporales</taxon>
        <taxon>Irpicaceae</taxon>
        <taxon>Irpex</taxon>
    </lineage>
</organism>
<name>A0ACB8U2G6_9APHY</name>
<dbReference type="Proteomes" id="UP001055072">
    <property type="component" value="Unassembled WGS sequence"/>
</dbReference>
<gene>
    <name evidence="1" type="ORF">BDY19DRAFT_947797</name>
</gene>
<sequence length="711" mass="78792">MVKFKSRPSTPNGKPAKRPRMAYMEDSDEERTPVKAGKKNLESPKKRMKSAAPVSGKQHAIQEQRKLLPIAQGRDALIHEIRENDVTVLIGETGSGKTTQIPQYLLESGLAGKGMIAVTQPRRVAATSLANRVAEEKNTEVGKLVGYSVRFDETSSEATRIKYVTDGMLVRELLSDPILSRYSVIIVDEAHERTLRTDILMANLKAIQQKRNKPTDRKGKGPAAALSPLKIVIMSATLDAEKFSSFYNKAKILYVKGRQHPVTIYHTATSQADYVDSALRTFFQIHTDRPPGDVLIFLPGQEDIEGLSSSIQLYANRLPQATPGVLLCPLYAALPPGQQTKIFSPTPKGMRKCILATNIAETSITIPGVKYVIDTGKCKEKRYIARSVGSGFDTLLTRDITKSSAMQRAGRAGREGPGFCFRLYTEDAFKNMPLSAEPEIRRCTLTASLLQLKCLGQDLEELEFMDKPDEENILSALAALYILGALDDKKALTKNGRDMAFLPLEPYLARVVLAARELGCVREILDIVSVLSSNSKLFFDSADQRDAALEARTKFRHSSGDHFTILNVVRSFDEIAKTETNAGKKDWCHKTYLNFRCLTEAVAIRTQLKEVCERMKIDWTASCGDNEQPVLRSLVRGLVQNAAFLQPDGSYKQVMGPSIVKIHPGSVLCDKKIPAIIYDELVYTTNIYARGVSAVPRSFIAEVPVLNHRKA</sequence>
<dbReference type="EMBL" id="MU274913">
    <property type="protein sequence ID" value="KAI0088476.1"/>
    <property type="molecule type" value="Genomic_DNA"/>
</dbReference>
<evidence type="ECO:0000313" key="1">
    <source>
        <dbReference type="EMBL" id="KAI0088476.1"/>
    </source>
</evidence>
<reference evidence="1" key="1">
    <citation type="journal article" date="2021" name="Environ. Microbiol.">
        <title>Gene family expansions and transcriptome signatures uncover fungal adaptations to wood decay.</title>
        <authorList>
            <person name="Hage H."/>
            <person name="Miyauchi S."/>
            <person name="Viragh M."/>
            <person name="Drula E."/>
            <person name="Min B."/>
            <person name="Chaduli D."/>
            <person name="Navarro D."/>
            <person name="Favel A."/>
            <person name="Norest M."/>
            <person name="Lesage-Meessen L."/>
            <person name="Balint B."/>
            <person name="Merenyi Z."/>
            <person name="de Eugenio L."/>
            <person name="Morin E."/>
            <person name="Martinez A.T."/>
            <person name="Baldrian P."/>
            <person name="Stursova M."/>
            <person name="Martinez M.J."/>
            <person name="Novotny C."/>
            <person name="Magnuson J.K."/>
            <person name="Spatafora J.W."/>
            <person name="Maurice S."/>
            <person name="Pangilinan J."/>
            <person name="Andreopoulos W."/>
            <person name="LaButti K."/>
            <person name="Hundley H."/>
            <person name="Na H."/>
            <person name="Kuo A."/>
            <person name="Barry K."/>
            <person name="Lipzen A."/>
            <person name="Henrissat B."/>
            <person name="Riley R."/>
            <person name="Ahrendt S."/>
            <person name="Nagy L.G."/>
            <person name="Grigoriev I.V."/>
            <person name="Martin F."/>
            <person name="Rosso M.N."/>
        </authorList>
    </citation>
    <scope>NUCLEOTIDE SEQUENCE</scope>
    <source>
        <strain evidence="1">CBS 384.51</strain>
    </source>
</reference>